<evidence type="ECO:0000313" key="1">
    <source>
        <dbReference type="EMBL" id="KAL3101614.1"/>
    </source>
</evidence>
<dbReference type="InterPro" id="IPR016024">
    <property type="entry name" value="ARM-type_fold"/>
</dbReference>
<dbReference type="EMBL" id="JBICBT010000772">
    <property type="protein sequence ID" value="KAL3101614.1"/>
    <property type="molecule type" value="Genomic_DNA"/>
</dbReference>
<dbReference type="Proteomes" id="UP001620626">
    <property type="component" value="Unassembled WGS sequence"/>
</dbReference>
<dbReference type="Gene3D" id="1.25.10.10">
    <property type="entry name" value="Leucine-rich Repeat Variant"/>
    <property type="match status" value="2"/>
</dbReference>
<organism evidence="1 2">
    <name type="scientific">Heterodera trifolii</name>
    <dbReference type="NCBI Taxonomy" id="157864"/>
    <lineage>
        <taxon>Eukaryota</taxon>
        <taxon>Metazoa</taxon>
        <taxon>Ecdysozoa</taxon>
        <taxon>Nematoda</taxon>
        <taxon>Chromadorea</taxon>
        <taxon>Rhabditida</taxon>
        <taxon>Tylenchina</taxon>
        <taxon>Tylenchomorpha</taxon>
        <taxon>Tylenchoidea</taxon>
        <taxon>Heteroderidae</taxon>
        <taxon>Heteroderinae</taxon>
        <taxon>Heterodera</taxon>
    </lineage>
</organism>
<dbReference type="InterPro" id="IPR011989">
    <property type="entry name" value="ARM-like"/>
</dbReference>
<dbReference type="AlphaFoldDB" id="A0ABD2KFU2"/>
<dbReference type="SUPFAM" id="SSF48371">
    <property type="entry name" value="ARM repeat"/>
    <property type="match status" value="1"/>
</dbReference>
<gene>
    <name evidence="1" type="ORF">niasHT_025258</name>
</gene>
<protein>
    <submittedName>
        <fullName evidence="1">Uncharacterized protein</fullName>
    </submittedName>
</protein>
<evidence type="ECO:0000313" key="2">
    <source>
        <dbReference type="Proteomes" id="UP001620626"/>
    </source>
</evidence>
<sequence>MLEEGLKNKDVIPLIDQFISTGVLVPLVDCLSEYNASHRQLVANAMAALAIIATQKAEQIFKVQNVMDYLNDWKKYSSDEEVKKNATSILMNIIPNLIANAKSADQEKKLDAVTKIREMLKGNTDKQLVDEFIKKGVLNPLIGFLPEDNASRPQLVTNAMAALAIIATEKAKQIISANYKVGDYVENWIKNSTDDELLKNAASLLKNFLANGYAVNMDYKKFSNLFDSKNKQIFEEAMCAAYHLIS</sequence>
<reference evidence="1 2" key="1">
    <citation type="submission" date="2024-10" db="EMBL/GenBank/DDBJ databases">
        <authorList>
            <person name="Kim D."/>
        </authorList>
    </citation>
    <scope>NUCLEOTIDE SEQUENCE [LARGE SCALE GENOMIC DNA]</scope>
    <source>
        <strain evidence="1">BH-2024</strain>
    </source>
</reference>
<accession>A0ABD2KFU2</accession>
<comment type="caution">
    <text evidence="1">The sequence shown here is derived from an EMBL/GenBank/DDBJ whole genome shotgun (WGS) entry which is preliminary data.</text>
</comment>
<name>A0ABD2KFU2_9BILA</name>
<keyword evidence="2" id="KW-1185">Reference proteome</keyword>
<proteinExistence type="predicted"/>